<keyword evidence="3" id="KW-1185">Reference proteome</keyword>
<keyword evidence="1" id="KW-0472">Membrane</keyword>
<keyword evidence="1" id="KW-0812">Transmembrane</keyword>
<feature type="transmembrane region" description="Helical" evidence="1">
    <location>
        <begin position="38"/>
        <end position="59"/>
    </location>
</feature>
<keyword evidence="1" id="KW-1133">Transmembrane helix</keyword>
<dbReference type="KEGG" id="tvs:TRAVEDRAFT_32312"/>
<name>R7SA62_TRAVS</name>
<dbReference type="OrthoDB" id="6431331at2759"/>
<gene>
    <name evidence="2" type="ORF">TRAVEDRAFT_32312</name>
</gene>
<evidence type="ECO:0000256" key="1">
    <source>
        <dbReference type="SAM" id="Phobius"/>
    </source>
</evidence>
<organism evidence="2 3">
    <name type="scientific">Trametes versicolor (strain FP-101664)</name>
    <name type="common">White-rot fungus</name>
    <name type="synonym">Coriolus versicolor</name>
    <dbReference type="NCBI Taxonomy" id="717944"/>
    <lineage>
        <taxon>Eukaryota</taxon>
        <taxon>Fungi</taxon>
        <taxon>Dikarya</taxon>
        <taxon>Basidiomycota</taxon>
        <taxon>Agaricomycotina</taxon>
        <taxon>Agaricomycetes</taxon>
        <taxon>Polyporales</taxon>
        <taxon>Polyporaceae</taxon>
        <taxon>Trametes</taxon>
    </lineage>
</organism>
<reference evidence="3" key="1">
    <citation type="journal article" date="2012" name="Science">
        <title>The Paleozoic origin of enzymatic lignin decomposition reconstructed from 31 fungal genomes.</title>
        <authorList>
            <person name="Floudas D."/>
            <person name="Binder M."/>
            <person name="Riley R."/>
            <person name="Barry K."/>
            <person name="Blanchette R.A."/>
            <person name="Henrissat B."/>
            <person name="Martinez A.T."/>
            <person name="Otillar R."/>
            <person name="Spatafora J.W."/>
            <person name="Yadav J.S."/>
            <person name="Aerts A."/>
            <person name="Benoit I."/>
            <person name="Boyd A."/>
            <person name="Carlson A."/>
            <person name="Copeland A."/>
            <person name="Coutinho P.M."/>
            <person name="de Vries R.P."/>
            <person name="Ferreira P."/>
            <person name="Findley K."/>
            <person name="Foster B."/>
            <person name="Gaskell J."/>
            <person name="Glotzer D."/>
            <person name="Gorecki P."/>
            <person name="Heitman J."/>
            <person name="Hesse C."/>
            <person name="Hori C."/>
            <person name="Igarashi K."/>
            <person name="Jurgens J.A."/>
            <person name="Kallen N."/>
            <person name="Kersten P."/>
            <person name="Kohler A."/>
            <person name="Kuees U."/>
            <person name="Kumar T.K.A."/>
            <person name="Kuo A."/>
            <person name="LaButti K."/>
            <person name="Larrondo L.F."/>
            <person name="Lindquist E."/>
            <person name="Ling A."/>
            <person name="Lombard V."/>
            <person name="Lucas S."/>
            <person name="Lundell T."/>
            <person name="Martin R."/>
            <person name="McLaughlin D.J."/>
            <person name="Morgenstern I."/>
            <person name="Morin E."/>
            <person name="Murat C."/>
            <person name="Nagy L.G."/>
            <person name="Nolan M."/>
            <person name="Ohm R.A."/>
            <person name="Patyshakuliyeva A."/>
            <person name="Rokas A."/>
            <person name="Ruiz-Duenas F.J."/>
            <person name="Sabat G."/>
            <person name="Salamov A."/>
            <person name="Samejima M."/>
            <person name="Schmutz J."/>
            <person name="Slot J.C."/>
            <person name="St John F."/>
            <person name="Stenlid J."/>
            <person name="Sun H."/>
            <person name="Sun S."/>
            <person name="Syed K."/>
            <person name="Tsang A."/>
            <person name="Wiebenga A."/>
            <person name="Young D."/>
            <person name="Pisabarro A."/>
            <person name="Eastwood D.C."/>
            <person name="Martin F."/>
            <person name="Cullen D."/>
            <person name="Grigoriev I.V."/>
            <person name="Hibbett D.S."/>
        </authorList>
    </citation>
    <scope>NUCLEOTIDE SEQUENCE [LARGE SCALE GENOMIC DNA]</scope>
    <source>
        <strain evidence="3">FP-101664</strain>
    </source>
</reference>
<dbReference type="Proteomes" id="UP000054317">
    <property type="component" value="Unassembled WGS sequence"/>
</dbReference>
<evidence type="ECO:0000313" key="3">
    <source>
        <dbReference type="Proteomes" id="UP000054317"/>
    </source>
</evidence>
<proteinExistence type="predicted"/>
<feature type="non-terminal residue" evidence="2">
    <location>
        <position position="70"/>
    </location>
</feature>
<accession>R7SA62</accession>
<dbReference type="GeneID" id="19413683"/>
<feature type="transmembrane region" description="Helical" evidence="1">
    <location>
        <begin position="12"/>
        <end position="32"/>
    </location>
</feature>
<protein>
    <submittedName>
        <fullName evidence="2">Uncharacterized protein</fullName>
    </submittedName>
</protein>
<sequence>MIGDSLPEYVFIRLSILGLRLVAPLSIAYLSYSAYRGYLLFSPWLGLYAAAEASFYLLVCLPRSRLLQKV</sequence>
<dbReference type="EMBL" id="JH711798">
    <property type="protein sequence ID" value="EIW51854.1"/>
    <property type="molecule type" value="Genomic_DNA"/>
</dbReference>
<dbReference type="RefSeq" id="XP_008045231.1">
    <property type="nucleotide sequence ID" value="XM_008047040.1"/>
</dbReference>
<dbReference type="AlphaFoldDB" id="R7SA62"/>
<evidence type="ECO:0000313" key="2">
    <source>
        <dbReference type="EMBL" id="EIW51854.1"/>
    </source>
</evidence>